<comment type="caution">
    <text evidence="2">The sequence shown here is derived from an EMBL/GenBank/DDBJ whole genome shotgun (WGS) entry which is preliminary data.</text>
</comment>
<proteinExistence type="predicted"/>
<reference evidence="2" key="1">
    <citation type="submission" date="2022-07" db="EMBL/GenBank/DDBJ databases">
        <title>Genome analysis of Parmales, a sister group of diatoms, reveals the evolutionary specialization of diatoms from phago-mixotrophs to photoautotrophs.</title>
        <authorList>
            <person name="Ban H."/>
            <person name="Sato S."/>
            <person name="Yoshikawa S."/>
            <person name="Kazumasa Y."/>
            <person name="Nakamura Y."/>
            <person name="Ichinomiya M."/>
            <person name="Saitoh K."/>
            <person name="Sato N."/>
            <person name="Blanc-Mathieu R."/>
            <person name="Endo H."/>
            <person name="Kuwata A."/>
            <person name="Ogata H."/>
        </authorList>
    </citation>
    <scope>NUCLEOTIDE SEQUENCE</scope>
</reference>
<name>A0A9W6ZK15_9STRA</name>
<organism evidence="2 3">
    <name type="scientific">Triparma retinervis</name>
    <dbReference type="NCBI Taxonomy" id="2557542"/>
    <lineage>
        <taxon>Eukaryota</taxon>
        <taxon>Sar</taxon>
        <taxon>Stramenopiles</taxon>
        <taxon>Ochrophyta</taxon>
        <taxon>Bolidophyceae</taxon>
        <taxon>Parmales</taxon>
        <taxon>Triparmaceae</taxon>
        <taxon>Triparma</taxon>
    </lineage>
</organism>
<feature type="transmembrane region" description="Helical" evidence="1">
    <location>
        <begin position="25"/>
        <end position="43"/>
    </location>
</feature>
<sequence length="451" mass="49985">MLLGNVFYYLLEFFVLSPSDWGHSGWWGACIAVFGFMMLLGVMPNDVKIIRFLSLVAALSLIQVGFIALGLGLFGLLTKPYPDGAEKNVCETRDSGCVMFVTKFGVLASVYALGGGMCATLLKRKPNAKGFAEDQFVTPARTVLEKLWLYARVSIGLAGAAIVISSAAMVNNMSALDSYYSEEQFESDVFMGCMWMMTSVLYRSAVRRQLHAFLGSINTSGETKSAASIAALIGGLDPATSLARAQSRFRTISFKHLRREDLLANSQRDEENQENELYSMTEKTMLGGCDGFISHSWSDDGGLKYEALKKWASDFEEKRGRAPQIWLDKACIDQTNIDDNLQVLPIFLAGCEKLIIVAGTTYKSRLWCIMEVFTFLKMGGSPERVVVIPVGLGKDEAKASFDQIDVCLCKCYNENDKQKLFAIIEQGFGTFLEFNLIVRSVFSQRLVSVKR</sequence>
<keyword evidence="1" id="KW-0812">Transmembrane</keyword>
<evidence type="ECO:0008006" key="4">
    <source>
        <dbReference type="Google" id="ProtNLM"/>
    </source>
</evidence>
<dbReference type="OrthoDB" id="204191at2759"/>
<gene>
    <name evidence="2" type="ORF">TrRE_jg67</name>
</gene>
<feature type="transmembrane region" description="Helical" evidence="1">
    <location>
        <begin position="98"/>
        <end position="122"/>
    </location>
</feature>
<keyword evidence="1" id="KW-1133">Transmembrane helix</keyword>
<protein>
    <recommendedName>
        <fullName evidence="4">TIR domain-containing protein</fullName>
    </recommendedName>
</protein>
<dbReference type="AlphaFoldDB" id="A0A9W6ZK15"/>
<evidence type="ECO:0000256" key="1">
    <source>
        <dbReference type="SAM" id="Phobius"/>
    </source>
</evidence>
<keyword evidence="1" id="KW-0472">Membrane</keyword>
<evidence type="ECO:0000313" key="2">
    <source>
        <dbReference type="EMBL" id="GMH52717.1"/>
    </source>
</evidence>
<feature type="transmembrane region" description="Helical" evidence="1">
    <location>
        <begin position="55"/>
        <end position="78"/>
    </location>
</feature>
<accession>A0A9W6ZK15</accession>
<keyword evidence="3" id="KW-1185">Reference proteome</keyword>
<feature type="non-terminal residue" evidence="2">
    <location>
        <position position="451"/>
    </location>
</feature>
<dbReference type="Proteomes" id="UP001165082">
    <property type="component" value="Unassembled WGS sequence"/>
</dbReference>
<feature type="transmembrane region" description="Helical" evidence="1">
    <location>
        <begin position="149"/>
        <end position="169"/>
    </location>
</feature>
<dbReference type="EMBL" id="BRXZ01004634">
    <property type="protein sequence ID" value="GMH52717.1"/>
    <property type="molecule type" value="Genomic_DNA"/>
</dbReference>
<evidence type="ECO:0000313" key="3">
    <source>
        <dbReference type="Proteomes" id="UP001165082"/>
    </source>
</evidence>